<evidence type="ECO:0000313" key="2">
    <source>
        <dbReference type="Proteomes" id="UP000185024"/>
    </source>
</evidence>
<reference evidence="1 2" key="1">
    <citation type="submission" date="2016-11" db="EMBL/GenBank/DDBJ databases">
        <authorList>
            <person name="Jaros S."/>
            <person name="Januszkiewicz K."/>
            <person name="Wedrychowicz H."/>
        </authorList>
    </citation>
    <scope>NUCLEOTIDE SEQUENCE [LARGE SCALE GENOMIC DNA]</scope>
    <source>
        <strain evidence="1 2">ACAM 239</strain>
    </source>
</reference>
<evidence type="ECO:0000313" key="1">
    <source>
        <dbReference type="EMBL" id="SIN86768.1"/>
    </source>
</evidence>
<organism evidence="1 2">
    <name type="scientific">Vreelandella aquamarina</name>
    <dbReference type="NCBI Taxonomy" id="77097"/>
    <lineage>
        <taxon>Bacteria</taxon>
        <taxon>Pseudomonadati</taxon>
        <taxon>Pseudomonadota</taxon>
        <taxon>Gammaproteobacteria</taxon>
        <taxon>Oceanospirillales</taxon>
        <taxon>Halomonadaceae</taxon>
        <taxon>Vreelandella</taxon>
    </lineage>
</organism>
<dbReference type="AlphaFoldDB" id="A0A1N6K2K6"/>
<dbReference type="EMBL" id="FSQX01000002">
    <property type="protein sequence ID" value="SIN86768.1"/>
    <property type="molecule type" value="Genomic_DNA"/>
</dbReference>
<accession>A0A1N6K2K6</accession>
<name>A0A1N6K2K6_9GAMM</name>
<dbReference type="Proteomes" id="UP000185024">
    <property type="component" value="Unassembled WGS sequence"/>
</dbReference>
<proteinExistence type="predicted"/>
<gene>
    <name evidence="1" type="ORF">SAMN05878438_3693</name>
</gene>
<protein>
    <submittedName>
        <fullName evidence="1">Uncharacterized protein</fullName>
    </submittedName>
</protein>
<sequence>MYRAWELDEYARPHSPRVAAHIIDKNKKADHGNKAKEATADPVLMALNTDAPPGGLLATLKSVPKATNRERRLTMI</sequence>